<dbReference type="EMBL" id="CAMKVN010022011">
    <property type="protein sequence ID" value="CAI2199676.1"/>
    <property type="molecule type" value="Genomic_DNA"/>
</dbReference>
<keyword evidence="2" id="KW-1185">Reference proteome</keyword>
<dbReference type="AlphaFoldDB" id="A0A9W4TAF3"/>
<evidence type="ECO:0000313" key="1">
    <source>
        <dbReference type="EMBL" id="CAI2199676.1"/>
    </source>
</evidence>
<organism evidence="1 2">
    <name type="scientific">Funneliformis geosporum</name>
    <dbReference type="NCBI Taxonomy" id="1117311"/>
    <lineage>
        <taxon>Eukaryota</taxon>
        <taxon>Fungi</taxon>
        <taxon>Fungi incertae sedis</taxon>
        <taxon>Mucoromycota</taxon>
        <taxon>Glomeromycotina</taxon>
        <taxon>Glomeromycetes</taxon>
        <taxon>Glomerales</taxon>
        <taxon>Glomeraceae</taxon>
        <taxon>Funneliformis</taxon>
    </lineage>
</organism>
<feature type="non-terminal residue" evidence="1">
    <location>
        <position position="73"/>
    </location>
</feature>
<name>A0A9W4TAF3_9GLOM</name>
<gene>
    <name evidence="1" type="ORF">FWILDA_LOCUS19193</name>
</gene>
<accession>A0A9W4TAF3</accession>
<sequence>MSTHLPPDAGLYKIDNKDTMRICIFIVKDQGRTFTVVCIVATERFLSMIHVSFSPLQPPGSPYARFFGQRNCL</sequence>
<dbReference type="Proteomes" id="UP001153678">
    <property type="component" value="Unassembled WGS sequence"/>
</dbReference>
<reference evidence="1" key="1">
    <citation type="submission" date="2022-08" db="EMBL/GenBank/DDBJ databases">
        <authorList>
            <person name="Kallberg Y."/>
            <person name="Tangrot J."/>
            <person name="Rosling A."/>
        </authorList>
    </citation>
    <scope>NUCLEOTIDE SEQUENCE</scope>
    <source>
        <strain evidence="1">Wild A</strain>
    </source>
</reference>
<protein>
    <submittedName>
        <fullName evidence="1">7241_t:CDS:1</fullName>
    </submittedName>
</protein>
<proteinExistence type="predicted"/>
<evidence type="ECO:0000313" key="2">
    <source>
        <dbReference type="Proteomes" id="UP001153678"/>
    </source>
</evidence>
<comment type="caution">
    <text evidence="1">The sequence shown here is derived from an EMBL/GenBank/DDBJ whole genome shotgun (WGS) entry which is preliminary data.</text>
</comment>